<keyword evidence="4" id="KW-1185">Reference proteome</keyword>
<feature type="compositionally biased region" description="Polar residues" evidence="1">
    <location>
        <begin position="217"/>
        <end position="230"/>
    </location>
</feature>
<reference evidence="3 4" key="1">
    <citation type="submission" date="2019-05" db="EMBL/GenBank/DDBJ databases">
        <title>We sequenced the genome of Paenibacillus hemerocallicola KCTC 33185 for further insight into its adaptation and study the phylogeny of Paenibacillus.</title>
        <authorList>
            <person name="Narsing Rao M.P."/>
        </authorList>
    </citation>
    <scope>NUCLEOTIDE SEQUENCE [LARGE SCALE GENOMIC DNA]</scope>
    <source>
        <strain evidence="3 4">KCTC 33185</strain>
    </source>
</reference>
<comment type="caution">
    <text evidence="3">The sequence shown here is derived from an EMBL/GenBank/DDBJ whole genome shotgun (WGS) entry which is preliminary data.</text>
</comment>
<organism evidence="3 4">
    <name type="scientific">Paenibacillus hemerocallicola</name>
    <dbReference type="NCBI Taxonomy" id="1172614"/>
    <lineage>
        <taxon>Bacteria</taxon>
        <taxon>Bacillati</taxon>
        <taxon>Bacillota</taxon>
        <taxon>Bacilli</taxon>
        <taxon>Bacillales</taxon>
        <taxon>Paenibacillaceae</taxon>
        <taxon>Paenibacillus</taxon>
    </lineage>
</organism>
<dbReference type="NCBIfam" id="TIGR02867">
    <property type="entry name" value="spore_II_P"/>
    <property type="match status" value="1"/>
</dbReference>
<name>A0A5C4TG07_9BACL</name>
<gene>
    <name evidence="3" type="ORF">FE784_01700</name>
</gene>
<accession>A0A5C4TG07</accession>
<feature type="transmembrane region" description="Helical" evidence="2">
    <location>
        <begin position="67"/>
        <end position="87"/>
    </location>
</feature>
<evidence type="ECO:0000313" key="4">
    <source>
        <dbReference type="Proteomes" id="UP000307943"/>
    </source>
</evidence>
<keyword evidence="2" id="KW-0472">Membrane</keyword>
<evidence type="ECO:0000256" key="2">
    <source>
        <dbReference type="SAM" id="Phobius"/>
    </source>
</evidence>
<dbReference type="InterPro" id="IPR010897">
    <property type="entry name" value="Spore_II_P"/>
</dbReference>
<evidence type="ECO:0000313" key="3">
    <source>
        <dbReference type="EMBL" id="TNJ67885.1"/>
    </source>
</evidence>
<sequence length="462" mass="49460">MRSRRTPLSVRSSSLAQLAEYSNGGPGIVQARTRKEKLSMNIRSRWESLFRLSGSDQGSGGVLGRIFAAYVGIALLLFAIAAAAALWQTHASVSPKAAMKRMAASVSPQFFIDMIGLESAALKRSGETTFSGGKVGGYLAEMLLHVNPVEPKSLLASEMPGLRGAKRSSADPGSGLIAEGAAPGTGKADGTTGEKIVDNNQSQGGVANPGSEPQKETAIQPTGGTESNGTVPDPGPTKLTTAGRKVVFVYHSHPRESWVPELKVNQANEAEDSQKNITMVGKRLTDKLEEYGIGSVHSGTDYPTSVPGYNWNYSYKYSLQTVKEAVAQNKEITFLFDLHRDSAARDITTASIGGTDYARVYFIVGKKNERWEQNEAFARKIHNKLEAEYPGLSRGIWDKGSGGHAEYNQSVSPNSILIEVGGPYNSLEEAYRTADVLAKTISGLYWDAEKVNAPAAAAVAVK</sequence>
<protein>
    <submittedName>
        <fullName evidence="3">Stage II sporulation protein P</fullName>
    </submittedName>
</protein>
<dbReference type="Pfam" id="PF07454">
    <property type="entry name" value="SpoIIP"/>
    <property type="match status" value="1"/>
</dbReference>
<feature type="region of interest" description="Disordered" evidence="1">
    <location>
        <begin position="163"/>
        <end position="240"/>
    </location>
</feature>
<keyword evidence="2" id="KW-1133">Transmembrane helix</keyword>
<proteinExistence type="predicted"/>
<dbReference type="Proteomes" id="UP000307943">
    <property type="component" value="Unassembled WGS sequence"/>
</dbReference>
<keyword evidence="2" id="KW-0812">Transmembrane</keyword>
<dbReference type="AlphaFoldDB" id="A0A5C4TG07"/>
<dbReference type="EMBL" id="VDCQ01000002">
    <property type="protein sequence ID" value="TNJ67885.1"/>
    <property type="molecule type" value="Genomic_DNA"/>
</dbReference>
<evidence type="ECO:0000256" key="1">
    <source>
        <dbReference type="SAM" id="MobiDB-lite"/>
    </source>
</evidence>
<dbReference type="OrthoDB" id="1633470at2"/>